<keyword evidence="2" id="KW-1185">Reference proteome</keyword>
<evidence type="ECO:0000313" key="2">
    <source>
        <dbReference type="Proteomes" id="UP001396334"/>
    </source>
</evidence>
<comment type="caution">
    <text evidence="1">The sequence shown here is derived from an EMBL/GenBank/DDBJ whole genome shotgun (WGS) entry which is preliminary data.</text>
</comment>
<evidence type="ECO:0000313" key="1">
    <source>
        <dbReference type="EMBL" id="KAK8995076.1"/>
    </source>
</evidence>
<dbReference type="Proteomes" id="UP001396334">
    <property type="component" value="Unassembled WGS sequence"/>
</dbReference>
<sequence>MRWLVVVNGEKISLEIAVRLQEDDNVATRTCFSGICVDFRSHPQLSEKAEVEAKSIVQTDLIEFLRW</sequence>
<organism evidence="1 2">
    <name type="scientific">Hibiscus sabdariffa</name>
    <name type="common">roselle</name>
    <dbReference type="NCBI Taxonomy" id="183260"/>
    <lineage>
        <taxon>Eukaryota</taxon>
        <taxon>Viridiplantae</taxon>
        <taxon>Streptophyta</taxon>
        <taxon>Embryophyta</taxon>
        <taxon>Tracheophyta</taxon>
        <taxon>Spermatophyta</taxon>
        <taxon>Magnoliopsida</taxon>
        <taxon>eudicotyledons</taxon>
        <taxon>Gunneridae</taxon>
        <taxon>Pentapetalae</taxon>
        <taxon>rosids</taxon>
        <taxon>malvids</taxon>
        <taxon>Malvales</taxon>
        <taxon>Malvaceae</taxon>
        <taxon>Malvoideae</taxon>
        <taxon>Hibiscus</taxon>
    </lineage>
</organism>
<reference evidence="1 2" key="1">
    <citation type="journal article" date="2024" name="G3 (Bethesda)">
        <title>Genome assembly of Hibiscus sabdariffa L. provides insights into metabolisms of medicinal natural products.</title>
        <authorList>
            <person name="Kim T."/>
        </authorList>
    </citation>
    <scope>NUCLEOTIDE SEQUENCE [LARGE SCALE GENOMIC DNA]</scope>
    <source>
        <strain evidence="1">TK-2024</strain>
        <tissue evidence="1">Old leaves</tissue>
    </source>
</reference>
<protein>
    <submittedName>
        <fullName evidence="1">Uncharacterized protein</fullName>
    </submittedName>
</protein>
<dbReference type="EMBL" id="JBBPBN010000046">
    <property type="protein sequence ID" value="KAK8995076.1"/>
    <property type="molecule type" value="Genomic_DNA"/>
</dbReference>
<accession>A0ABR2Q305</accession>
<proteinExistence type="predicted"/>
<gene>
    <name evidence="1" type="ORF">V6N11_069525</name>
</gene>
<name>A0ABR2Q305_9ROSI</name>